<dbReference type="InterPro" id="IPR032675">
    <property type="entry name" value="LRR_dom_sf"/>
</dbReference>
<dbReference type="GO" id="GO:0031267">
    <property type="term" value="F:small GTPase binding"/>
    <property type="evidence" value="ECO:0007669"/>
    <property type="project" value="TreeGrafter"/>
</dbReference>
<accession>F0Y6M8</accession>
<dbReference type="GeneID" id="20224427"/>
<dbReference type="GO" id="GO:0048471">
    <property type="term" value="C:perinuclear region of cytoplasm"/>
    <property type="evidence" value="ECO:0007669"/>
    <property type="project" value="TreeGrafter"/>
</dbReference>
<dbReference type="SUPFAM" id="SSF52047">
    <property type="entry name" value="RNI-like"/>
    <property type="match status" value="1"/>
</dbReference>
<dbReference type="PANTHER" id="PTHR24113:SF15">
    <property type="entry name" value="NACHT DOMAIN-CONTAINING PROTEIN"/>
    <property type="match status" value="1"/>
</dbReference>
<dbReference type="KEGG" id="aaf:AURANDRAFT_63649"/>
<feature type="region of interest" description="Disordered" evidence="1">
    <location>
        <begin position="1"/>
        <end position="39"/>
    </location>
</feature>
<dbReference type="GO" id="GO:0005829">
    <property type="term" value="C:cytosol"/>
    <property type="evidence" value="ECO:0007669"/>
    <property type="project" value="TreeGrafter"/>
</dbReference>
<feature type="compositionally biased region" description="Low complexity" evidence="1">
    <location>
        <begin position="323"/>
        <end position="333"/>
    </location>
</feature>
<dbReference type="GO" id="GO:0006913">
    <property type="term" value="P:nucleocytoplasmic transport"/>
    <property type="evidence" value="ECO:0007669"/>
    <property type="project" value="TreeGrafter"/>
</dbReference>
<dbReference type="InterPro" id="IPR027038">
    <property type="entry name" value="RanGap"/>
</dbReference>
<organism evidence="3">
    <name type="scientific">Aureococcus anophagefferens</name>
    <name type="common">Harmful bloom alga</name>
    <dbReference type="NCBI Taxonomy" id="44056"/>
    <lineage>
        <taxon>Eukaryota</taxon>
        <taxon>Sar</taxon>
        <taxon>Stramenopiles</taxon>
        <taxon>Ochrophyta</taxon>
        <taxon>Pelagophyceae</taxon>
        <taxon>Pelagomonadales</taxon>
        <taxon>Pelagomonadaceae</taxon>
        <taxon>Aureococcus</taxon>
    </lineage>
</organism>
<dbReference type="Proteomes" id="UP000002729">
    <property type="component" value="Unassembled WGS sequence"/>
</dbReference>
<dbReference type="GO" id="GO:0005634">
    <property type="term" value="C:nucleus"/>
    <property type="evidence" value="ECO:0007669"/>
    <property type="project" value="TreeGrafter"/>
</dbReference>
<protein>
    <submittedName>
        <fullName evidence="2">Uncharacterized protein</fullName>
    </submittedName>
</protein>
<evidence type="ECO:0000313" key="2">
    <source>
        <dbReference type="EMBL" id="EGB09151.1"/>
    </source>
</evidence>
<dbReference type="InParanoid" id="F0Y6M8"/>
<feature type="region of interest" description="Disordered" evidence="1">
    <location>
        <begin position="282"/>
        <end position="333"/>
    </location>
</feature>
<gene>
    <name evidence="2" type="ORF">AURANDRAFT_63649</name>
</gene>
<feature type="region of interest" description="Disordered" evidence="1">
    <location>
        <begin position="1703"/>
        <end position="1793"/>
    </location>
</feature>
<evidence type="ECO:0000313" key="3">
    <source>
        <dbReference type="Proteomes" id="UP000002729"/>
    </source>
</evidence>
<feature type="region of interest" description="Disordered" evidence="1">
    <location>
        <begin position="1231"/>
        <end position="1271"/>
    </location>
</feature>
<sequence>MSPRRPKSPAGSGGGGSGSGSESEFSDSSSEDEPVEKKELAWLEFEPDGAQEPCKWWWNRETGELAWVHPYRCATAVMPKRMDVDATGEQRRLAQKARAMRASMSEKKKRHFRTARNFAKEFKWLKASREVDRAAAAAAGDSDRYELALASARIHYATWVTEDHCASAEASYPSFLKAFAIADELGPTLKEPLHCFEAAAALAGLPAEEGQARRAMALRLMVQLAPKERELAEGEDPRPTIVEYHAVLWCVALIQASGGLGDGRAAAYLEWLHELQNDVSWDLPSGVSRPTTSASTRPTTPGTRPVTPGAPSSRPGTSGGRPGTAASQQSKASSAMSMSTHVYGLDVADAVPRWVLALLWSKALACQGLGFKAKAALLEARALSSTDDSAPPPDARAKRDDAWMSDARVWRAAGDALTWSRHPFLARGAYESATVALGKQPKSRMVKTRAKRHAEGLLWLKRSRTERLMRDAERSWASLDAGLKAHPWGPELRAAARAWDPEGPRKAALDAEELAIAGGAQALARGMLARNHAYDAKVEYEKQKAWEAEQYAKLEHFLKVHMAEGGHRIFLKWANYTRAQKKLKIYASIHVANRVRRMLAKRRADRKRYHNRVLLRVLKRDFPRFLLRQKARAVLVLVKTRELAQLRRWAATVIEAGVRGRRGRRLAECERLVLEGLKMRLRRHLRTWRVVVGGWTRQLRKIRIIQRGARAFIVKAAVARMVQKARTARNRVKRNLKKRTIKSKQAVLRAWRVEARKEIRRRHAAAAYVIQHWYRTRRIVWRAARLQRRRKQFAADMKRAIWACCHECLEALHVDAKAHKIQRAWKCKKSRMLLKRARVQTHRARKLRRKCWRMYGKAALKEWFKLHKREKKGARMFQNCWRSSKARREVAEMARRRRDHVAKIKFACGNREHRTLARCHVSWRRLTRLAKMARRVQYAGRRLLARREVAEMARRRREQNLKIAMAIGNKEARTRFRCFSNWKVDVKREVAARKLLAMVKAHQARAYLRELARIRREQNAKIALCFGRKELRLRVKFFKHAKESWICGRKARAIQRAARARIARDVVREKARIRRNNNAKIARCVGAKIHRTMKKCFHGFLILWKYRHEREAAQGAADRAHADEADRVATAAYAALRHAAMVYIAGHVAPLLCRAALFKQRRRGAWLRTTERRVVDARKRKTRAWAFSRFVDALAARAALAIREQGLKEAPAAPAAPEPEVEVEVVEKAPPPMPVARPEKRERAPVPAKKQSIFHQRPKPRVKRQPRKKQAWLGRSDHGLFPENYRKHGRRTVDLRDSSGEQKMYRSTEGLSGAYFAARRHVKRCGTLSWKSNEMTNGELSALSSIAAAVVLEAPWGRGDVLDASKALDTDEPHPHVAFGPTEDDGAHAARATKPRLICLGSEGTPTLDDACCAALGGLAAAGRVSAVSTHGVPIERRGARALAVSLCRADLVTHRSSNLQDLSLEGGDLGPDALAALLESLLLRCGRGKLAPLSKLALDGSHVGESLLVVKQVAVLLATNGAPATLSLRRCKLQASSARALAQGVHKHNANWLRRGRATFAKNDRGELLRRLESVDLADNPRLGDRGAATLVGAFKHTRSLAHLDMSNTGCAALGADAVADMCAEIFHTDAPKAERPDVDRPMLTVNLRHNLLIDADRIARLADVSSDANYRLALQVDAAGGLFERTQLAMQGLSPLDAKRLTYSRGLPRGGGSRRRDRSPDGGLRSPERSLRESASEPAFPDPPTTPADGTRLASRQRHDPFFTDYPTTPAGDLLRPLTGVGTARRDDRAASSTMKLSDYVSTYAQKCALPVLFLALGTRMYTQITETMEFELRKSEQPRPGDVLLVGAVAGVADELAVRLATIGNGAEAPPDLETGEARRNFGTDKYAGLESGFWLGESTRRRLAVSSRGGEGSAQPQALAMRFFRSVQPFDEHTMSKLEKPGPEWTCPGAVVGGVAQYACLCPNCPAKWASVVYVLADERETLCRASKLAVSAAPTPRAAHAASFLDAPSSVLDVLSVSDGEAAFDRVRAAQNASRHVLVVRASDVRAAPRAVVVAVVGWVLEVRQRGADRDTLPSADFFEIDPGVLGRALDGREINPAALKAPPACDLSDAALAAEPDLPAAWAAAEDTQAKSTKQRGLMEKLNGVVDGFSVKTANVLNYFFPHPSSPDNVDSMCMIPNAAARGIDPITGTSNFQAAPPENPIYDPGLPTKHAAMVAGQN</sequence>
<dbReference type="Gene3D" id="3.80.10.10">
    <property type="entry name" value="Ribonuclease Inhibitor"/>
    <property type="match status" value="1"/>
</dbReference>
<dbReference type="RefSeq" id="XP_009036264.1">
    <property type="nucleotide sequence ID" value="XM_009038016.1"/>
</dbReference>
<dbReference type="PANTHER" id="PTHR24113">
    <property type="entry name" value="RAN GTPASE-ACTIVATING PROTEIN 1"/>
    <property type="match status" value="1"/>
</dbReference>
<evidence type="ECO:0000256" key="1">
    <source>
        <dbReference type="SAM" id="MobiDB-lite"/>
    </source>
</evidence>
<dbReference type="EMBL" id="GL833126">
    <property type="protein sequence ID" value="EGB09151.1"/>
    <property type="molecule type" value="Genomic_DNA"/>
</dbReference>
<feature type="compositionally biased region" description="Low complexity" evidence="1">
    <location>
        <begin position="287"/>
        <end position="316"/>
    </location>
</feature>
<feature type="compositionally biased region" description="Basic residues" evidence="1">
    <location>
        <begin position="1256"/>
        <end position="1270"/>
    </location>
</feature>
<proteinExistence type="predicted"/>
<reference evidence="2 3" key="1">
    <citation type="journal article" date="2011" name="Proc. Natl. Acad. Sci. U.S.A.">
        <title>Niche of harmful alga Aureococcus anophagefferens revealed through ecogenomics.</title>
        <authorList>
            <person name="Gobler C.J."/>
            <person name="Berry D.L."/>
            <person name="Dyhrman S.T."/>
            <person name="Wilhelm S.W."/>
            <person name="Salamov A."/>
            <person name="Lobanov A.V."/>
            <person name="Zhang Y."/>
            <person name="Collier J.L."/>
            <person name="Wurch L.L."/>
            <person name="Kustka A.B."/>
            <person name="Dill B.D."/>
            <person name="Shah M."/>
            <person name="VerBerkmoes N.C."/>
            <person name="Kuo A."/>
            <person name="Terry A."/>
            <person name="Pangilinan J."/>
            <person name="Lindquist E.A."/>
            <person name="Lucas S."/>
            <person name="Paulsen I.T."/>
            <person name="Hattenrath-Lehmann T.K."/>
            <person name="Talmage S.C."/>
            <person name="Walker E.A."/>
            <person name="Koch F."/>
            <person name="Burson A.M."/>
            <person name="Marcoval M.A."/>
            <person name="Tang Y.Z."/>
            <person name="Lecleir G.R."/>
            <person name="Coyne K.J."/>
            <person name="Berg G.M."/>
            <person name="Bertrand E.M."/>
            <person name="Saito M.A."/>
            <person name="Gladyshev V.N."/>
            <person name="Grigoriev I.V."/>
        </authorList>
    </citation>
    <scope>NUCLEOTIDE SEQUENCE [LARGE SCALE GENOMIC DNA]</scope>
    <source>
        <strain evidence="3">CCMP 1984</strain>
    </source>
</reference>
<name>F0Y6M8_AURAN</name>
<keyword evidence="3" id="KW-1185">Reference proteome</keyword>
<feature type="compositionally biased region" description="Basic and acidic residues" evidence="1">
    <location>
        <begin position="1728"/>
        <end position="1737"/>
    </location>
</feature>
<dbReference type="GO" id="GO:0005096">
    <property type="term" value="F:GTPase activator activity"/>
    <property type="evidence" value="ECO:0007669"/>
    <property type="project" value="InterPro"/>
</dbReference>